<accession>A0A8J7DDR0</accession>
<feature type="domain" description="Glycosyl transferase family 1" evidence="2">
    <location>
        <begin position="211"/>
        <end position="357"/>
    </location>
</feature>
<protein>
    <submittedName>
        <fullName evidence="3">Glycosyltransferase family 4 protein</fullName>
    </submittedName>
</protein>
<comment type="caution">
    <text evidence="3">The sequence shown here is derived from an EMBL/GenBank/DDBJ whole genome shotgun (WGS) entry which is preliminary data.</text>
</comment>
<dbReference type="PANTHER" id="PTHR46401">
    <property type="entry name" value="GLYCOSYLTRANSFERASE WBBK-RELATED"/>
    <property type="match status" value="1"/>
</dbReference>
<evidence type="ECO:0000256" key="1">
    <source>
        <dbReference type="ARBA" id="ARBA00022679"/>
    </source>
</evidence>
<evidence type="ECO:0000259" key="2">
    <source>
        <dbReference type="Pfam" id="PF00534"/>
    </source>
</evidence>
<keyword evidence="4" id="KW-1185">Reference proteome</keyword>
<dbReference type="InterPro" id="IPR001296">
    <property type="entry name" value="Glyco_trans_1"/>
</dbReference>
<keyword evidence="1" id="KW-0808">Transferase</keyword>
<dbReference type="EMBL" id="JADEXG010000086">
    <property type="protein sequence ID" value="MBE9080137.1"/>
    <property type="molecule type" value="Genomic_DNA"/>
</dbReference>
<name>A0A8J7DDR0_9CYAN</name>
<proteinExistence type="predicted"/>
<dbReference type="Gene3D" id="3.40.50.2000">
    <property type="entry name" value="Glycogen Phosphorylase B"/>
    <property type="match status" value="2"/>
</dbReference>
<dbReference type="GO" id="GO:0016757">
    <property type="term" value="F:glycosyltransferase activity"/>
    <property type="evidence" value="ECO:0007669"/>
    <property type="project" value="InterPro"/>
</dbReference>
<sequence>MNVAYVTHYDSQKLGGANTWSGLGYYIAQSLAMQGISVEYLGPLKTSIFDFTLLKVKQLFYRKSRGKLYEKDADLRILKSYSRQVSQKLCSSNSDIIFSATIRSIAFLESSKPIVFWADATCANLLDFYSQYKDLCEQSYKNWNMIEKMALEKCSLAIYSSDWAAQKAIDYYAADPSKVKVIPFGGNIDDVKSPIEIENLITIRSTSVCNLLFLGVDWYRKGGDIAFQVARQLNKKGLKTKLTTVGCQPDIEGELPDFIESLGFISKSTNAGRQKINQLFSESHFLILPSRAECFGVVFCEANSFAVPCIARKVGGVSTVINPGLNGQLFDFEADVSEYCDYIIKLFDDYESYKRLALSSYNEYQTRLNWSVSGKRVNRLLEKLLDK</sequence>
<dbReference type="CDD" id="cd03801">
    <property type="entry name" value="GT4_PimA-like"/>
    <property type="match status" value="1"/>
</dbReference>
<dbReference type="GO" id="GO:0009103">
    <property type="term" value="P:lipopolysaccharide biosynthetic process"/>
    <property type="evidence" value="ECO:0007669"/>
    <property type="project" value="TreeGrafter"/>
</dbReference>
<gene>
    <name evidence="3" type="ORF">IQ241_23060</name>
</gene>
<evidence type="ECO:0000313" key="4">
    <source>
        <dbReference type="Proteomes" id="UP000636505"/>
    </source>
</evidence>
<evidence type="ECO:0000313" key="3">
    <source>
        <dbReference type="EMBL" id="MBE9080137.1"/>
    </source>
</evidence>
<dbReference type="Pfam" id="PF00534">
    <property type="entry name" value="Glycos_transf_1"/>
    <property type="match status" value="1"/>
</dbReference>
<dbReference type="AlphaFoldDB" id="A0A8J7DDR0"/>
<dbReference type="SUPFAM" id="SSF53756">
    <property type="entry name" value="UDP-Glycosyltransferase/glycogen phosphorylase"/>
    <property type="match status" value="1"/>
</dbReference>
<dbReference type="PANTHER" id="PTHR46401:SF2">
    <property type="entry name" value="GLYCOSYLTRANSFERASE WBBK-RELATED"/>
    <property type="match status" value="1"/>
</dbReference>
<organism evidence="3 4">
    <name type="scientific">Vasconcelosia minhoensis LEGE 07310</name>
    <dbReference type="NCBI Taxonomy" id="915328"/>
    <lineage>
        <taxon>Bacteria</taxon>
        <taxon>Bacillati</taxon>
        <taxon>Cyanobacteriota</taxon>
        <taxon>Cyanophyceae</taxon>
        <taxon>Nodosilineales</taxon>
        <taxon>Cymatolegaceae</taxon>
        <taxon>Vasconcelosia</taxon>
        <taxon>Vasconcelosia minhoensis</taxon>
    </lineage>
</organism>
<reference evidence="3" key="1">
    <citation type="submission" date="2020-10" db="EMBL/GenBank/DDBJ databases">
        <authorList>
            <person name="Castelo-Branco R."/>
            <person name="Eusebio N."/>
            <person name="Adriana R."/>
            <person name="Vieira A."/>
            <person name="Brugerolle De Fraissinette N."/>
            <person name="Rezende De Castro R."/>
            <person name="Schneider M.P."/>
            <person name="Vasconcelos V."/>
            <person name="Leao P.N."/>
        </authorList>
    </citation>
    <scope>NUCLEOTIDE SEQUENCE</scope>
    <source>
        <strain evidence="3">LEGE 07310</strain>
    </source>
</reference>
<dbReference type="Proteomes" id="UP000636505">
    <property type="component" value="Unassembled WGS sequence"/>
</dbReference>